<keyword evidence="3" id="KW-1185">Reference proteome</keyword>
<reference evidence="1 3" key="1">
    <citation type="submission" date="2022-10" db="EMBL/GenBank/DDBJ databases">
        <title>The complete genomes of actinobacterial strains from the NBC collection.</title>
        <authorList>
            <person name="Joergensen T.S."/>
            <person name="Alvarez Arevalo M."/>
            <person name="Sterndorff E.B."/>
            <person name="Faurdal D."/>
            <person name="Vuksanovic O."/>
            <person name="Mourched A.-S."/>
            <person name="Charusanti P."/>
            <person name="Shaw S."/>
            <person name="Blin K."/>
            <person name="Weber T."/>
        </authorList>
    </citation>
    <scope>NUCLEOTIDE SEQUENCE [LARGE SCALE GENOMIC DNA]</scope>
    <source>
        <strain evidence="1 3">NBC_00156</strain>
    </source>
</reference>
<dbReference type="EMBL" id="CP108164">
    <property type="protein sequence ID" value="WTQ78855.1"/>
    <property type="molecule type" value="Genomic_DNA"/>
</dbReference>
<proteinExistence type="predicted"/>
<protein>
    <submittedName>
        <fullName evidence="1">Uncharacterized protein</fullName>
    </submittedName>
</protein>
<evidence type="ECO:0000313" key="3">
    <source>
        <dbReference type="Proteomes" id="UP001622557"/>
    </source>
</evidence>
<dbReference type="RefSeq" id="WP_405444497.1">
    <property type="nucleotide sequence ID" value="NZ_CP108164.1"/>
</dbReference>
<name>A0ABZ1KDV9_STRAH</name>
<dbReference type="EMBL" id="CP108164">
    <property type="protein sequence ID" value="WTQ85643.1"/>
    <property type="molecule type" value="Genomic_DNA"/>
</dbReference>
<organism evidence="1 3">
    <name type="scientific">Streptomyces achromogenes</name>
    <dbReference type="NCBI Taxonomy" id="67255"/>
    <lineage>
        <taxon>Bacteria</taxon>
        <taxon>Bacillati</taxon>
        <taxon>Actinomycetota</taxon>
        <taxon>Actinomycetes</taxon>
        <taxon>Kitasatosporales</taxon>
        <taxon>Streptomycetaceae</taxon>
        <taxon>Streptomyces</taxon>
    </lineage>
</organism>
<sequence length="41" mass="4997">MARQPLPQPSTTRWLEPEETVRRRWETIVAERRHHLGIHQP</sequence>
<evidence type="ECO:0000313" key="1">
    <source>
        <dbReference type="EMBL" id="WTQ78855.1"/>
    </source>
</evidence>
<dbReference type="GeneID" id="97286285"/>
<accession>A0ABZ1KDV9</accession>
<evidence type="ECO:0000313" key="2">
    <source>
        <dbReference type="EMBL" id="WTQ85643.1"/>
    </source>
</evidence>
<gene>
    <name evidence="1" type="ORF">OG350_00400</name>
    <name evidence="2" type="ORF">OG350_37600</name>
</gene>
<dbReference type="Proteomes" id="UP001622557">
    <property type="component" value="Chromosome"/>
</dbReference>